<dbReference type="Proteomes" id="UP000683559">
    <property type="component" value="Chromosome"/>
</dbReference>
<proteinExistence type="predicted"/>
<keyword evidence="1" id="KW-0175">Coiled coil</keyword>
<dbReference type="EMBL" id="CP077683">
    <property type="protein sequence ID" value="QXE92681.1"/>
    <property type="molecule type" value="Genomic_DNA"/>
</dbReference>
<gene>
    <name evidence="3" type="ORF">KP001_09235</name>
</gene>
<dbReference type="Pfam" id="PF00589">
    <property type="entry name" value="Phage_integrase"/>
    <property type="match status" value="1"/>
</dbReference>
<feature type="domain" description="Tyr recombinase" evidence="2">
    <location>
        <begin position="195"/>
        <end position="376"/>
    </location>
</feature>
<organism evidence="3 4">
    <name type="scientific">Geomonas subterranea</name>
    <dbReference type="NCBI Taxonomy" id="2847989"/>
    <lineage>
        <taxon>Bacteria</taxon>
        <taxon>Pseudomonadati</taxon>
        <taxon>Thermodesulfobacteriota</taxon>
        <taxon>Desulfuromonadia</taxon>
        <taxon>Geobacterales</taxon>
        <taxon>Geobacteraceae</taxon>
        <taxon>Geomonas</taxon>
    </lineage>
</organism>
<feature type="coiled-coil region" evidence="1">
    <location>
        <begin position="24"/>
        <end position="51"/>
    </location>
</feature>
<evidence type="ECO:0000313" key="4">
    <source>
        <dbReference type="Proteomes" id="UP000683559"/>
    </source>
</evidence>
<sequence>MAGIYRRGTTYYAMYYIGGKKHRKSLETDDVKIAKARLRKLEDELDAGSDTPFPTKTSIPIVLEAYIQHMFSYRDAKSVNRDLSPMRIMFGEVCSSLKVKNKAIVEKIEHRATKKGKGEKLSPLEASSFEALTARTMSRWLSEYATTNCAAPKTCNRYREILQKMFAWATDVYGIKFPGGDNPALKIKRWREGAPVIVFLTIDDIAHQLSVLQGKQQLQTMAAVYIYAGLRREEGLMLQGQDVDLEAGYIRIRSKEVLGRSWQPKNGKNRLVPISSELRRYLETYKPTPSEGNWYFPSPEGGWWDPDNFSGRALAPINKANGLTWGCDEFRHTFGSQLAMVGTALQKIAKLMGNSVQICERHYAALLPESLVDCVEFPKKVDAEASQPRTAGRMQMESGRPQLRLIVSRP</sequence>
<evidence type="ECO:0000259" key="2">
    <source>
        <dbReference type="PROSITE" id="PS51898"/>
    </source>
</evidence>
<reference evidence="3 4" key="1">
    <citation type="submission" date="2021-06" db="EMBL/GenBank/DDBJ databases">
        <title>Gemonas diversity in paddy soil.</title>
        <authorList>
            <person name="Liu G."/>
        </authorList>
    </citation>
    <scope>NUCLEOTIDE SEQUENCE [LARGE SCALE GENOMIC DNA]</scope>
    <source>
        <strain evidence="3 4">RG2</strain>
    </source>
</reference>
<evidence type="ECO:0000256" key="1">
    <source>
        <dbReference type="SAM" id="Coils"/>
    </source>
</evidence>
<dbReference type="RefSeq" id="WP_217289229.1">
    <property type="nucleotide sequence ID" value="NZ_CP077683.1"/>
</dbReference>
<keyword evidence="4" id="KW-1185">Reference proteome</keyword>
<dbReference type="InterPro" id="IPR050090">
    <property type="entry name" value="Tyrosine_recombinase_XerCD"/>
</dbReference>
<accession>A0ABX8LMY1</accession>
<dbReference type="InterPro" id="IPR002104">
    <property type="entry name" value="Integrase_catalytic"/>
</dbReference>
<evidence type="ECO:0000313" key="3">
    <source>
        <dbReference type="EMBL" id="QXE92681.1"/>
    </source>
</evidence>
<name>A0ABX8LMY1_9BACT</name>
<dbReference type="PROSITE" id="PS51898">
    <property type="entry name" value="TYR_RECOMBINASE"/>
    <property type="match status" value="1"/>
</dbReference>
<protein>
    <submittedName>
        <fullName evidence="3">Tyrosine-type recombinase/integrase</fullName>
    </submittedName>
</protein>
<dbReference type="PANTHER" id="PTHR30349">
    <property type="entry name" value="PHAGE INTEGRASE-RELATED"/>
    <property type="match status" value="1"/>
</dbReference>